<dbReference type="Proteomes" id="UP000351155">
    <property type="component" value="Unassembled WGS sequence"/>
</dbReference>
<protein>
    <submittedName>
        <fullName evidence="1">Uncharacterized protein</fullName>
    </submittedName>
</protein>
<gene>
    <name evidence="1" type="ORF">NCTC12126_06054</name>
</gene>
<evidence type="ECO:0000313" key="1">
    <source>
        <dbReference type="EMBL" id="VFS44742.1"/>
    </source>
</evidence>
<organism evidence="1 2">
    <name type="scientific">Enterobacter cancerogenus</name>
    <dbReference type="NCBI Taxonomy" id="69218"/>
    <lineage>
        <taxon>Bacteria</taxon>
        <taxon>Pseudomonadati</taxon>
        <taxon>Pseudomonadota</taxon>
        <taxon>Gammaproteobacteria</taxon>
        <taxon>Enterobacterales</taxon>
        <taxon>Enterobacteriaceae</taxon>
        <taxon>Enterobacter</taxon>
        <taxon>Enterobacter cloacae complex</taxon>
    </lineage>
</organism>
<proteinExistence type="predicted"/>
<evidence type="ECO:0000313" key="2">
    <source>
        <dbReference type="Proteomes" id="UP000351155"/>
    </source>
</evidence>
<accession>A0A484Z8B9</accession>
<name>A0A484Z8B9_9ENTR</name>
<dbReference type="AlphaFoldDB" id="A0A484Z8B9"/>
<sequence>MGRLIVSGRRVADNQDIRLQLLAIVIEQPLALGLRQQRRLIRSKRRNINQIDIVQHAVLNGQDQFAVKNASTSTGMLMALCMSPWLSGCSNASWRVG</sequence>
<reference evidence="1 2" key="1">
    <citation type="submission" date="2019-03" db="EMBL/GenBank/DDBJ databases">
        <authorList>
            <consortium name="Pathogen Informatics"/>
        </authorList>
    </citation>
    <scope>NUCLEOTIDE SEQUENCE [LARGE SCALE GENOMIC DNA]</scope>
    <source>
        <strain evidence="1 2">NCTC12126</strain>
    </source>
</reference>
<dbReference type="EMBL" id="CAADIW010000077">
    <property type="protein sequence ID" value="VFS44742.1"/>
    <property type="molecule type" value="Genomic_DNA"/>
</dbReference>